<dbReference type="GO" id="GO:0015562">
    <property type="term" value="F:efflux transmembrane transporter activity"/>
    <property type="evidence" value="ECO:0007669"/>
    <property type="project" value="InterPro"/>
</dbReference>
<dbReference type="InterPro" id="IPR003423">
    <property type="entry name" value="OMP_efflux"/>
</dbReference>
<dbReference type="eggNOG" id="COG1538">
    <property type="taxonomic scope" value="Bacteria"/>
</dbReference>
<evidence type="ECO:0000256" key="4">
    <source>
        <dbReference type="ARBA" id="ARBA00022452"/>
    </source>
</evidence>
<dbReference type="RefSeq" id="WP_015807304.1">
    <property type="nucleotide sequence ID" value="NC_013061.1"/>
</dbReference>
<keyword evidence="6" id="KW-0472">Membrane</keyword>
<evidence type="ECO:0000313" key="9">
    <source>
        <dbReference type="Proteomes" id="UP000000852"/>
    </source>
</evidence>
<reference evidence="8 9" key="1">
    <citation type="journal article" date="2009" name="Stand. Genomic Sci.">
        <title>Complete genome sequence of Pedobacter heparinus type strain (HIM 762-3).</title>
        <authorList>
            <person name="Han C."/>
            <person name="Spring S."/>
            <person name="Lapidus A."/>
            <person name="Del Rio T.G."/>
            <person name="Tice H."/>
            <person name="Copeland A."/>
            <person name="Cheng J.F."/>
            <person name="Lucas S."/>
            <person name="Chen F."/>
            <person name="Nolan M."/>
            <person name="Bruce D."/>
            <person name="Goodwin L."/>
            <person name="Pitluck S."/>
            <person name="Ivanova N."/>
            <person name="Mavromatis K."/>
            <person name="Mikhailova N."/>
            <person name="Pati A."/>
            <person name="Chen A."/>
            <person name="Palaniappan K."/>
            <person name="Land M."/>
            <person name="Hauser L."/>
            <person name="Chang Y.J."/>
            <person name="Jeffries C.C."/>
            <person name="Saunders E."/>
            <person name="Chertkov O."/>
            <person name="Brettin T."/>
            <person name="Goker M."/>
            <person name="Rohde M."/>
            <person name="Bristow J."/>
            <person name="Eisen J.A."/>
            <person name="Markowitz V."/>
            <person name="Hugenholtz P."/>
            <person name="Kyrpides N.C."/>
            <person name="Klenk H.P."/>
            <person name="Detter J.C."/>
        </authorList>
    </citation>
    <scope>NUCLEOTIDE SEQUENCE [LARGE SCALE GENOMIC DNA]</scope>
    <source>
        <strain evidence="9">ATCC 13125 / DSM 2366 / CIP 104194 / JCM 7457 / NBRC 12017 / NCIMB 9290 / NRRL B-14731 / HIM 762-3</strain>
    </source>
</reference>
<evidence type="ECO:0000256" key="2">
    <source>
        <dbReference type="ARBA" id="ARBA00007613"/>
    </source>
</evidence>
<dbReference type="STRING" id="485917.Phep_1475"/>
<dbReference type="Pfam" id="PF02321">
    <property type="entry name" value="OEP"/>
    <property type="match status" value="2"/>
</dbReference>
<dbReference type="KEGG" id="phe:Phep_1475"/>
<dbReference type="PANTHER" id="PTHR30026:SF20">
    <property type="entry name" value="OUTER MEMBRANE PROTEIN TOLC"/>
    <property type="match status" value="1"/>
</dbReference>
<proteinExistence type="inferred from homology"/>
<keyword evidence="7" id="KW-0998">Cell outer membrane</keyword>
<keyword evidence="5" id="KW-0812">Transmembrane</keyword>
<dbReference type="SUPFAM" id="SSF56954">
    <property type="entry name" value="Outer membrane efflux proteins (OEP)"/>
    <property type="match status" value="1"/>
</dbReference>
<evidence type="ECO:0000256" key="1">
    <source>
        <dbReference type="ARBA" id="ARBA00004442"/>
    </source>
</evidence>
<dbReference type="AlphaFoldDB" id="C6XTQ3"/>
<evidence type="ECO:0000313" key="8">
    <source>
        <dbReference type="EMBL" id="ACU03689.1"/>
    </source>
</evidence>
<keyword evidence="3" id="KW-0813">Transport</keyword>
<evidence type="ECO:0000256" key="3">
    <source>
        <dbReference type="ARBA" id="ARBA00022448"/>
    </source>
</evidence>
<comment type="subcellular location">
    <subcellularLocation>
        <location evidence="1">Cell outer membrane</location>
    </subcellularLocation>
</comment>
<organism evidence="8 9">
    <name type="scientific">Pedobacter heparinus (strain ATCC 13125 / DSM 2366 / CIP 104194 / JCM 7457 / NBRC 12017 / NCIMB 9290 / NRRL B-14731 / HIM 762-3)</name>
    <dbReference type="NCBI Taxonomy" id="485917"/>
    <lineage>
        <taxon>Bacteria</taxon>
        <taxon>Pseudomonadati</taxon>
        <taxon>Bacteroidota</taxon>
        <taxon>Sphingobacteriia</taxon>
        <taxon>Sphingobacteriales</taxon>
        <taxon>Sphingobacteriaceae</taxon>
        <taxon>Pedobacter</taxon>
    </lineage>
</organism>
<keyword evidence="4" id="KW-1134">Transmembrane beta strand</keyword>
<dbReference type="EMBL" id="CP001681">
    <property type="protein sequence ID" value="ACU03689.1"/>
    <property type="molecule type" value="Genomic_DNA"/>
</dbReference>
<dbReference type="OrthoDB" id="367883at2"/>
<gene>
    <name evidence="8" type="ordered locus">Phep_1475</name>
</gene>
<dbReference type="GO" id="GO:0009279">
    <property type="term" value="C:cell outer membrane"/>
    <property type="evidence" value="ECO:0007669"/>
    <property type="project" value="UniProtKB-SubCell"/>
</dbReference>
<dbReference type="InterPro" id="IPR051906">
    <property type="entry name" value="TolC-like"/>
</dbReference>
<dbReference type="GO" id="GO:0015288">
    <property type="term" value="F:porin activity"/>
    <property type="evidence" value="ECO:0007669"/>
    <property type="project" value="TreeGrafter"/>
</dbReference>
<dbReference type="PANTHER" id="PTHR30026">
    <property type="entry name" value="OUTER MEMBRANE PROTEIN TOLC"/>
    <property type="match status" value="1"/>
</dbReference>
<keyword evidence="9" id="KW-1185">Reference proteome</keyword>
<protein>
    <submittedName>
        <fullName evidence="8">Outer membrane efflux protein</fullName>
    </submittedName>
</protein>
<dbReference type="Proteomes" id="UP000000852">
    <property type="component" value="Chromosome"/>
</dbReference>
<dbReference type="Gene3D" id="1.20.1600.10">
    <property type="entry name" value="Outer membrane efflux proteins (OEP)"/>
    <property type="match status" value="1"/>
</dbReference>
<dbReference type="GO" id="GO:1990281">
    <property type="term" value="C:efflux pump complex"/>
    <property type="evidence" value="ECO:0007669"/>
    <property type="project" value="TreeGrafter"/>
</dbReference>
<comment type="similarity">
    <text evidence="2">Belongs to the outer membrane factor (OMF) (TC 1.B.17) family.</text>
</comment>
<evidence type="ECO:0000256" key="7">
    <source>
        <dbReference type="ARBA" id="ARBA00023237"/>
    </source>
</evidence>
<accession>C6XTQ3</accession>
<name>C6XTQ3_PEDHD</name>
<sequence length="449" mass="50433">MKPKIYLIIVLLVMSYVRLRGQGTDSLNYQLSLKAAIDYALTHQTAVLNATVDEEIARNKVKETIGIGLPQVSASYNFQDFLKLPTTLLPGEFSNPPSDTPIPVKFGTKYNSTAGIELSQLIFDGSYFVGLQASKTYKELSVRNSRRSKIETATAVTKAYYSALVSTEQLALVDANLAQLTKSLNDTEALFKNGFAERIDVDRLQVLKNNLETERENVTRLLQLNIDMLKFQMGMPIQARLLLTDKISDIRSEPVAAMATDSTAYKGRIEYSLLETQKKLNELDFKRQKSTFLPTLRGFASASKNYQSDEFSKHYEQSFPTSVIGFTLSWNIINGGQRIYQMRTAKLTIQKTENEMLNLKNGIANEISAGQKIYLNSKRSVENQERNLTLAKEILRVTRVKYEQGVGSSLEVTTAETSLKEAQNNYIKALYDLLISKVDLDKAAGKINY</sequence>
<evidence type="ECO:0000256" key="6">
    <source>
        <dbReference type="ARBA" id="ARBA00023136"/>
    </source>
</evidence>
<evidence type="ECO:0000256" key="5">
    <source>
        <dbReference type="ARBA" id="ARBA00022692"/>
    </source>
</evidence>
<dbReference type="HOGENOM" id="CLU_012817_10_0_10"/>